<dbReference type="STRING" id="37658.SAMN05661086_00001"/>
<reference evidence="1 2" key="1">
    <citation type="submission" date="2016-10" db="EMBL/GenBank/DDBJ databases">
        <authorList>
            <person name="de Groot N.N."/>
        </authorList>
    </citation>
    <scope>NUCLEOTIDE SEQUENCE [LARGE SCALE GENOMIC DNA]</scope>
    <source>
        <strain evidence="1 2">743A</strain>
    </source>
</reference>
<accession>A0A1I6HHY6</accession>
<sequence length="296" mass="35107">MNNKKIWNMQSILFAKNIIEKYSKLEEYDFDAGILVYLQKTDQESEQKNGKGITQVVKKITNTYVDNRQFHSISGGLRKYINIRYDRLYPQISLTSKMEVKPYSLSQSFFHILNQALQGNKLPNSKELFQRTVRRQQLNFQKELLENSIVDMAAQLFSKNISMSQEEITLLKTDLLCVLREKSQEGNYSVVQVLHEMIQRKESQMQKSYKIKRMETAEENVLKVIQEIPEMVWNQVAEKTEFWKGFASQAEGEENWRSITNRIEREENWRSITNQTELVNLLKEKNQEEKYVLLQR</sequence>
<keyword evidence="2" id="KW-1185">Reference proteome</keyword>
<protein>
    <submittedName>
        <fullName evidence="1">Uncharacterized protein</fullName>
    </submittedName>
</protein>
<dbReference type="AlphaFoldDB" id="A0A1I6HHY6"/>
<proteinExistence type="predicted"/>
<evidence type="ECO:0000313" key="1">
    <source>
        <dbReference type="EMBL" id="SFR54004.1"/>
    </source>
</evidence>
<dbReference type="Proteomes" id="UP000199659">
    <property type="component" value="Unassembled WGS sequence"/>
</dbReference>
<feature type="non-terminal residue" evidence="1">
    <location>
        <position position="296"/>
    </location>
</feature>
<name>A0A1I6HHY6_9FIRM</name>
<gene>
    <name evidence="1" type="ORF">SAMN05661086_00001</name>
</gene>
<organism evidence="1 2">
    <name type="scientific">Anaeromicropila populeti</name>
    <dbReference type="NCBI Taxonomy" id="37658"/>
    <lineage>
        <taxon>Bacteria</taxon>
        <taxon>Bacillati</taxon>
        <taxon>Bacillota</taxon>
        <taxon>Clostridia</taxon>
        <taxon>Lachnospirales</taxon>
        <taxon>Lachnospiraceae</taxon>
        <taxon>Anaeromicropila</taxon>
    </lineage>
</organism>
<dbReference type="EMBL" id="FOYZ01000001">
    <property type="protein sequence ID" value="SFR54004.1"/>
    <property type="molecule type" value="Genomic_DNA"/>
</dbReference>
<evidence type="ECO:0000313" key="2">
    <source>
        <dbReference type="Proteomes" id="UP000199659"/>
    </source>
</evidence>
<dbReference type="RefSeq" id="WP_143099107.1">
    <property type="nucleotide sequence ID" value="NZ_FOYZ01000001.1"/>
</dbReference>